<dbReference type="AlphaFoldDB" id="A0AAD8EZT3"/>
<proteinExistence type="predicted"/>
<gene>
    <name evidence="1" type="ORF">Bpfe_024065</name>
</gene>
<keyword evidence="2" id="KW-1185">Reference proteome</keyword>
<name>A0AAD8EZT3_BIOPF</name>
<sequence length="92" mass="10117">MSALLTSYHCYVQHPWHAIGMSALLTPCSCSAIVHDVTPSASALVKSRRCSLSNLDVTSLKLNDYLDESIATFERLPGHVDVEVKSKISDFH</sequence>
<protein>
    <submittedName>
        <fullName evidence="1">Uncharacterized protein</fullName>
    </submittedName>
</protein>
<comment type="caution">
    <text evidence="1">The sequence shown here is derived from an EMBL/GenBank/DDBJ whole genome shotgun (WGS) entry which is preliminary data.</text>
</comment>
<evidence type="ECO:0000313" key="2">
    <source>
        <dbReference type="Proteomes" id="UP001233172"/>
    </source>
</evidence>
<accession>A0AAD8EZT3</accession>
<dbReference type="EMBL" id="JASAOG010000164">
    <property type="protein sequence ID" value="KAK0046547.1"/>
    <property type="molecule type" value="Genomic_DNA"/>
</dbReference>
<reference evidence="1" key="2">
    <citation type="submission" date="2023-04" db="EMBL/GenBank/DDBJ databases">
        <authorList>
            <person name="Bu L."/>
            <person name="Lu L."/>
            <person name="Laidemitt M.R."/>
            <person name="Zhang S.M."/>
            <person name="Mutuku M."/>
            <person name="Mkoji G."/>
            <person name="Steinauer M."/>
            <person name="Loker E.S."/>
        </authorList>
    </citation>
    <scope>NUCLEOTIDE SEQUENCE</scope>
    <source>
        <strain evidence="1">KasaAsao</strain>
        <tissue evidence="1">Whole Snail</tissue>
    </source>
</reference>
<reference evidence="1" key="1">
    <citation type="journal article" date="2023" name="PLoS Negl. Trop. Dis.">
        <title>A genome sequence for Biomphalaria pfeifferi, the major vector snail for the human-infecting parasite Schistosoma mansoni.</title>
        <authorList>
            <person name="Bu L."/>
            <person name="Lu L."/>
            <person name="Laidemitt M.R."/>
            <person name="Zhang S.M."/>
            <person name="Mutuku M."/>
            <person name="Mkoji G."/>
            <person name="Steinauer M."/>
            <person name="Loker E.S."/>
        </authorList>
    </citation>
    <scope>NUCLEOTIDE SEQUENCE</scope>
    <source>
        <strain evidence="1">KasaAsao</strain>
    </source>
</reference>
<organism evidence="1 2">
    <name type="scientific">Biomphalaria pfeifferi</name>
    <name type="common">Bloodfluke planorb</name>
    <name type="synonym">Freshwater snail</name>
    <dbReference type="NCBI Taxonomy" id="112525"/>
    <lineage>
        <taxon>Eukaryota</taxon>
        <taxon>Metazoa</taxon>
        <taxon>Spiralia</taxon>
        <taxon>Lophotrochozoa</taxon>
        <taxon>Mollusca</taxon>
        <taxon>Gastropoda</taxon>
        <taxon>Heterobranchia</taxon>
        <taxon>Euthyneura</taxon>
        <taxon>Panpulmonata</taxon>
        <taxon>Hygrophila</taxon>
        <taxon>Lymnaeoidea</taxon>
        <taxon>Planorbidae</taxon>
        <taxon>Biomphalaria</taxon>
    </lineage>
</organism>
<evidence type="ECO:0000313" key="1">
    <source>
        <dbReference type="EMBL" id="KAK0046547.1"/>
    </source>
</evidence>
<dbReference type="Proteomes" id="UP001233172">
    <property type="component" value="Unassembled WGS sequence"/>
</dbReference>